<keyword evidence="1" id="KW-1133">Transmembrane helix</keyword>
<evidence type="ECO:0000256" key="1">
    <source>
        <dbReference type="SAM" id="Phobius"/>
    </source>
</evidence>
<organism evidence="2 3">
    <name type="scientific">Crocosphaera watsonii WH 0402</name>
    <dbReference type="NCBI Taxonomy" id="1284629"/>
    <lineage>
        <taxon>Bacteria</taxon>
        <taxon>Bacillati</taxon>
        <taxon>Cyanobacteriota</taxon>
        <taxon>Cyanophyceae</taxon>
        <taxon>Oscillatoriophycideae</taxon>
        <taxon>Chroococcales</taxon>
        <taxon>Aphanothecaceae</taxon>
        <taxon>Crocosphaera</taxon>
    </lineage>
</organism>
<comment type="caution">
    <text evidence="2">The sequence shown here is derived from an EMBL/GenBank/DDBJ whole genome shotgun (WGS) entry which is preliminary data.</text>
</comment>
<keyword evidence="1" id="KW-0812">Transmembrane</keyword>
<proteinExistence type="predicted"/>
<gene>
    <name evidence="2" type="ORF">CWATWH0402_990</name>
</gene>
<keyword evidence="1" id="KW-0472">Membrane</keyword>
<accession>T2JQI9</accession>
<dbReference type="Gene3D" id="3.40.50.450">
    <property type="match status" value="1"/>
</dbReference>
<sequence>MGNARNNINVLSSNVIIACGMGLGTVSEIALALKNKKPVILLSEDKKVNNYFIIFLLI</sequence>
<dbReference type="Proteomes" id="UP000018130">
    <property type="component" value="Unassembled WGS sequence"/>
</dbReference>
<reference evidence="2 3" key="2">
    <citation type="submission" date="2013-09" db="EMBL/GenBank/DDBJ databases">
        <title>Whole genome comparison of six Crocosphaera watsonii strains with differing phenotypes.</title>
        <authorList>
            <person name="Bench S.R."/>
            <person name="Heller P."/>
            <person name="Frank I."/>
            <person name="Arciniega M."/>
            <person name="Shilova I.N."/>
            <person name="Zehr J.P."/>
        </authorList>
    </citation>
    <scope>NUCLEOTIDE SEQUENCE [LARGE SCALE GENOMIC DNA]</scope>
    <source>
        <strain evidence="2 3">WH 0402</strain>
    </source>
</reference>
<evidence type="ECO:0000313" key="3">
    <source>
        <dbReference type="Proteomes" id="UP000018130"/>
    </source>
</evidence>
<dbReference type="PROSITE" id="PS51257">
    <property type="entry name" value="PROKAR_LIPOPROTEIN"/>
    <property type="match status" value="1"/>
</dbReference>
<dbReference type="AlphaFoldDB" id="T2JQI9"/>
<dbReference type="InterPro" id="IPR041164">
    <property type="entry name" value="LDcluster4"/>
</dbReference>
<reference evidence="2 3" key="1">
    <citation type="submission" date="2013-01" db="EMBL/GenBank/DDBJ databases">
        <authorList>
            <person name="Bench S."/>
        </authorList>
    </citation>
    <scope>NUCLEOTIDE SEQUENCE [LARGE SCALE GENOMIC DNA]</scope>
    <source>
        <strain evidence="2 3">WH 0402</strain>
    </source>
</reference>
<dbReference type="SUPFAM" id="SSF102405">
    <property type="entry name" value="MCP/YpsA-like"/>
    <property type="match status" value="1"/>
</dbReference>
<feature type="transmembrane region" description="Helical" evidence="1">
    <location>
        <begin position="15"/>
        <end position="33"/>
    </location>
</feature>
<protein>
    <submittedName>
        <fullName evidence="2">Uncharacterized protein</fullName>
    </submittedName>
</protein>
<dbReference type="EMBL" id="CAQN01000579">
    <property type="protein sequence ID" value="CCQ67309.1"/>
    <property type="molecule type" value="Genomic_DNA"/>
</dbReference>
<name>T2JQI9_CROWT</name>
<dbReference type="Pfam" id="PF18306">
    <property type="entry name" value="LDcluster4"/>
    <property type="match status" value="1"/>
</dbReference>
<evidence type="ECO:0000313" key="2">
    <source>
        <dbReference type="EMBL" id="CCQ67309.1"/>
    </source>
</evidence>